<name>A0A2Z6PE59_TRISU</name>
<reference evidence="2" key="1">
    <citation type="journal article" date="2017" name="Front. Plant Sci.">
        <title>Climate Clever Clovers: New Paradigm to Reduce the Environmental Footprint of Ruminants by Breeding Low Methanogenic Forages Utilizing Haplotype Variation.</title>
        <authorList>
            <person name="Kaur P."/>
            <person name="Appels R."/>
            <person name="Bayer P.E."/>
            <person name="Keeble-Gagnere G."/>
            <person name="Wang J."/>
            <person name="Hirakawa H."/>
            <person name="Shirasawa K."/>
            <person name="Vercoe P."/>
            <person name="Stefanova K."/>
            <person name="Durmic Z."/>
            <person name="Nichols P."/>
            <person name="Revell C."/>
            <person name="Isobe S.N."/>
            <person name="Edwards D."/>
            <person name="Erskine W."/>
        </authorList>
    </citation>
    <scope>NUCLEOTIDE SEQUENCE [LARGE SCALE GENOMIC DNA]</scope>
    <source>
        <strain evidence="2">cv. Daliak</strain>
    </source>
</reference>
<accession>A0A2Z6PE59</accession>
<evidence type="ECO:0000313" key="2">
    <source>
        <dbReference type="Proteomes" id="UP000242715"/>
    </source>
</evidence>
<keyword evidence="2" id="KW-1185">Reference proteome</keyword>
<protein>
    <submittedName>
        <fullName evidence="1">Uncharacterized protein</fullName>
    </submittedName>
</protein>
<dbReference type="EMBL" id="DF973961">
    <property type="protein sequence ID" value="GAU43189.1"/>
    <property type="molecule type" value="Genomic_DNA"/>
</dbReference>
<gene>
    <name evidence="1" type="ORF">TSUD_300760</name>
</gene>
<dbReference type="AlphaFoldDB" id="A0A2Z6PE59"/>
<organism evidence="1 2">
    <name type="scientific">Trifolium subterraneum</name>
    <name type="common">Subterranean clover</name>
    <dbReference type="NCBI Taxonomy" id="3900"/>
    <lineage>
        <taxon>Eukaryota</taxon>
        <taxon>Viridiplantae</taxon>
        <taxon>Streptophyta</taxon>
        <taxon>Embryophyta</taxon>
        <taxon>Tracheophyta</taxon>
        <taxon>Spermatophyta</taxon>
        <taxon>Magnoliopsida</taxon>
        <taxon>eudicotyledons</taxon>
        <taxon>Gunneridae</taxon>
        <taxon>Pentapetalae</taxon>
        <taxon>rosids</taxon>
        <taxon>fabids</taxon>
        <taxon>Fabales</taxon>
        <taxon>Fabaceae</taxon>
        <taxon>Papilionoideae</taxon>
        <taxon>50 kb inversion clade</taxon>
        <taxon>NPAAA clade</taxon>
        <taxon>Hologalegina</taxon>
        <taxon>IRL clade</taxon>
        <taxon>Trifolieae</taxon>
        <taxon>Trifolium</taxon>
    </lineage>
</organism>
<proteinExistence type="predicted"/>
<sequence length="199" mass="22701">MAENMMKIGEDWKKMNARTNVVFGKIMAKLEILRKQYNFSPSSSHDATNSPKDIPTSEPVNINLLMHEEFCSSTKHIEVPCAQVSLPLPTHGTVANRLLLKETSLSHNMAPNQLLLAPPWKELWWMYSTLKCPSRVRLNDQMSLPPPKSPDFPQMHVEFQVKCNHIMHQPLPKPPNPTSMVNTIVFPFYVATMIRPLCV</sequence>
<dbReference type="Proteomes" id="UP000242715">
    <property type="component" value="Unassembled WGS sequence"/>
</dbReference>
<evidence type="ECO:0000313" key="1">
    <source>
        <dbReference type="EMBL" id="GAU43189.1"/>
    </source>
</evidence>